<name>A0ABT6CDG8_9SPHN</name>
<dbReference type="Proteomes" id="UP001222770">
    <property type="component" value="Unassembled WGS sequence"/>
</dbReference>
<keyword evidence="2" id="KW-1185">Reference proteome</keyword>
<gene>
    <name evidence="1" type="ORF">POM99_02050</name>
</gene>
<proteinExistence type="predicted"/>
<accession>A0ABT6CDG8</accession>
<dbReference type="EMBL" id="JAROCY010000002">
    <property type="protein sequence ID" value="MDF8331972.1"/>
    <property type="molecule type" value="Genomic_DNA"/>
</dbReference>
<evidence type="ECO:0000313" key="2">
    <source>
        <dbReference type="Proteomes" id="UP001222770"/>
    </source>
</evidence>
<reference evidence="1 2" key="1">
    <citation type="submission" date="2023-03" db="EMBL/GenBank/DDBJ databases">
        <title>Novosphingobium cyanobacteriorum sp. nov., isolated from a eutrophic reservoir during the Microcystis bloom period.</title>
        <authorList>
            <person name="Kang M."/>
            <person name="Le V."/>
            <person name="Ko S.-R."/>
            <person name="Lee S.-A."/>
            <person name="Ahn C.-Y."/>
        </authorList>
    </citation>
    <scope>NUCLEOTIDE SEQUENCE [LARGE SCALE GENOMIC DNA]</scope>
    <source>
        <strain evidence="1 2">HBC54</strain>
    </source>
</reference>
<protein>
    <submittedName>
        <fullName evidence="1">Uncharacterized protein</fullName>
    </submittedName>
</protein>
<comment type="caution">
    <text evidence="1">The sequence shown here is derived from an EMBL/GenBank/DDBJ whole genome shotgun (WGS) entry which is preliminary data.</text>
</comment>
<sequence>MRIATPSAPALADRESDQGNLQIALAGMIKWRRPMVAKWVAKIAFLGGCFVTLTAAKLGLYELPDSIVPDEKLVLGEPLVAKLGQPLVSARLVHTVDMVLDQPINAKMGKFSRDFAVGDRLTPMIVSDESKSLVGENSEIFCGKEIESRSKVANAIWGNFLSKYDKTVKFCFADTNGDMKIDRMLLAGSFEKSLQEGITIEPLGYHLESLKPERDDDIIYINYEKNRNGKLILWVFYRKSGIHYSPNGYSTPERFGKNSYGFFREIDTRGAKFPILVDDVLGASLQVDGVDPDGSIIYRLTKNFSKTLVKPLFTQQYTLYVYY</sequence>
<dbReference type="RefSeq" id="WP_277275126.1">
    <property type="nucleotide sequence ID" value="NZ_JAROCY010000002.1"/>
</dbReference>
<evidence type="ECO:0000313" key="1">
    <source>
        <dbReference type="EMBL" id="MDF8331972.1"/>
    </source>
</evidence>
<organism evidence="1 2">
    <name type="scientific">Novosphingobium cyanobacteriorum</name>
    <dbReference type="NCBI Taxonomy" id="3024215"/>
    <lineage>
        <taxon>Bacteria</taxon>
        <taxon>Pseudomonadati</taxon>
        <taxon>Pseudomonadota</taxon>
        <taxon>Alphaproteobacteria</taxon>
        <taxon>Sphingomonadales</taxon>
        <taxon>Sphingomonadaceae</taxon>
        <taxon>Novosphingobium</taxon>
    </lineage>
</organism>